<feature type="compositionally biased region" description="Acidic residues" evidence="4">
    <location>
        <begin position="57"/>
        <end position="79"/>
    </location>
</feature>
<feature type="region of interest" description="Disordered" evidence="4">
    <location>
        <begin position="57"/>
        <end position="208"/>
    </location>
</feature>
<feature type="compositionally biased region" description="Basic residues" evidence="4">
    <location>
        <begin position="1"/>
        <end position="13"/>
    </location>
</feature>
<feature type="compositionally biased region" description="Acidic residues" evidence="4">
    <location>
        <begin position="675"/>
        <end position="687"/>
    </location>
</feature>
<comment type="caution">
    <text evidence="5">The sequence shown here is derived from an EMBL/GenBank/DDBJ whole genome shotgun (WGS) entry which is preliminary data.</text>
</comment>
<feature type="compositionally biased region" description="Acidic residues" evidence="4">
    <location>
        <begin position="175"/>
        <end position="208"/>
    </location>
</feature>
<dbReference type="InterPro" id="IPR006709">
    <property type="entry name" value="SSU_processome_Utp14"/>
</dbReference>
<feature type="compositionally biased region" description="Polar residues" evidence="4">
    <location>
        <begin position="160"/>
        <end position="170"/>
    </location>
</feature>
<feature type="region of interest" description="Disordered" evidence="4">
    <location>
        <begin position="748"/>
        <end position="777"/>
    </location>
</feature>
<feature type="compositionally biased region" description="Polar residues" evidence="4">
    <location>
        <begin position="794"/>
        <end position="813"/>
    </location>
</feature>
<evidence type="ECO:0000313" key="5">
    <source>
        <dbReference type="EMBL" id="TPX30837.1"/>
    </source>
</evidence>
<name>A0A507BMK5_9FUNG</name>
<dbReference type="EMBL" id="QEAO01000055">
    <property type="protein sequence ID" value="TPX30837.1"/>
    <property type="molecule type" value="Genomic_DNA"/>
</dbReference>
<dbReference type="GO" id="GO:0006364">
    <property type="term" value="P:rRNA processing"/>
    <property type="evidence" value="ECO:0007669"/>
    <property type="project" value="InterPro"/>
</dbReference>
<dbReference type="GO" id="GO:0032040">
    <property type="term" value="C:small-subunit processome"/>
    <property type="evidence" value="ECO:0007669"/>
    <property type="project" value="InterPro"/>
</dbReference>
<feature type="compositionally biased region" description="Low complexity" evidence="4">
    <location>
        <begin position="98"/>
        <end position="111"/>
    </location>
</feature>
<evidence type="ECO:0000256" key="2">
    <source>
        <dbReference type="ARBA" id="ARBA00022553"/>
    </source>
</evidence>
<dbReference type="OrthoDB" id="277439at2759"/>
<dbReference type="Pfam" id="PF04615">
    <property type="entry name" value="Utp14"/>
    <property type="match status" value="1"/>
</dbReference>
<accession>A0A507BMK5</accession>
<evidence type="ECO:0000256" key="1">
    <source>
        <dbReference type="ARBA" id="ARBA00004604"/>
    </source>
</evidence>
<dbReference type="PANTHER" id="PTHR14150:SF12">
    <property type="entry name" value="U3 SMALL NUCLEOLAR RNA-ASSOCIATED PROTEIN 14 HOMOLOG A"/>
    <property type="match status" value="1"/>
</dbReference>
<comment type="subcellular location">
    <subcellularLocation>
        <location evidence="1">Nucleus</location>
        <location evidence="1">Nucleolus</location>
    </subcellularLocation>
</comment>
<feature type="region of interest" description="Disordered" evidence="4">
    <location>
        <begin position="1"/>
        <end position="27"/>
    </location>
</feature>
<keyword evidence="3" id="KW-0539">Nucleus</keyword>
<evidence type="ECO:0000256" key="4">
    <source>
        <dbReference type="SAM" id="MobiDB-lite"/>
    </source>
</evidence>
<dbReference type="STRING" id="1806994.A0A507BMK5"/>
<dbReference type="Proteomes" id="UP000319731">
    <property type="component" value="Unassembled WGS sequence"/>
</dbReference>
<feature type="region of interest" description="Disordered" evidence="4">
    <location>
        <begin position="641"/>
        <end position="701"/>
    </location>
</feature>
<dbReference type="PANTHER" id="PTHR14150">
    <property type="entry name" value="U3 SMALL NUCLEOLAR RNA-ASSOCIATED PROTEIN 14"/>
    <property type="match status" value="1"/>
</dbReference>
<gene>
    <name evidence="5" type="ORF">SmJEL517_g05700</name>
</gene>
<keyword evidence="2" id="KW-0597">Phosphoprotein</keyword>
<dbReference type="GeneID" id="42006923"/>
<protein>
    <submittedName>
        <fullName evidence="5">Uncharacterized protein</fullName>
    </submittedName>
</protein>
<evidence type="ECO:0000256" key="3">
    <source>
        <dbReference type="ARBA" id="ARBA00023242"/>
    </source>
</evidence>
<evidence type="ECO:0000313" key="6">
    <source>
        <dbReference type="Proteomes" id="UP000319731"/>
    </source>
</evidence>
<organism evidence="5 6">
    <name type="scientific">Synchytrium microbalum</name>
    <dbReference type="NCBI Taxonomy" id="1806994"/>
    <lineage>
        <taxon>Eukaryota</taxon>
        <taxon>Fungi</taxon>
        <taxon>Fungi incertae sedis</taxon>
        <taxon>Chytridiomycota</taxon>
        <taxon>Chytridiomycota incertae sedis</taxon>
        <taxon>Chytridiomycetes</taxon>
        <taxon>Synchytriales</taxon>
        <taxon>Synchytriaceae</taxon>
        <taxon>Synchytrium</taxon>
    </lineage>
</organism>
<keyword evidence="6" id="KW-1185">Reference proteome</keyword>
<reference evidence="5 6" key="1">
    <citation type="journal article" date="2019" name="Sci. Rep.">
        <title>Comparative genomics of chytrid fungi reveal insights into the obligate biotrophic and pathogenic lifestyle of Synchytrium endobioticum.</title>
        <authorList>
            <person name="van de Vossenberg B.T.L.H."/>
            <person name="Warris S."/>
            <person name="Nguyen H.D.T."/>
            <person name="van Gent-Pelzer M.P.E."/>
            <person name="Joly D.L."/>
            <person name="van de Geest H.C."/>
            <person name="Bonants P.J.M."/>
            <person name="Smith D.S."/>
            <person name="Levesque C.A."/>
            <person name="van der Lee T.A.J."/>
        </authorList>
    </citation>
    <scope>NUCLEOTIDE SEQUENCE [LARGE SCALE GENOMIC DNA]</scope>
    <source>
        <strain evidence="5 6">JEL517</strain>
    </source>
</reference>
<sequence>MLGRKPTKQKKAHYTPSTTRKDDIYEADDNAKDETKIIGSASNGRLDDVETYELDDDAVIADEDDEEIDESDAFDEDDEVKYGEFFTAKTSSDKTKKTATTTRTTYANGKTSSAGYKPLDLNEDSDADEPEDDQDDEEEYSDGSDMMDLSELLNDKPTINKRNSTTSNPIQELLLPEDDDASDIEDDDEDISAMSDDDEEEEASADEDANINMMDLVSSLTPAKCQLVDQDATSTRKRRHRTAVITETFPESEFNLRNKKSSDRNNSNSNSNGIELADLLAPLKDTTEFSALKKSISSFESDSKYSQPFAAPLPKRLQDKQTRQAAYGAAKKEVSKWSSTVLANQLADTLSFPLNESSSAVLTSNALSAKFEPGNEFEKEVFGILEASDMTERKMGEFEELAMQKVSMDEVIKRREELSKMRSLLFFHEQKQKKIAKIKSKTYRKIRKKESLARSAAAQESLSVQDLMKLDPELARQKVAEQELARIQERMSLRHKNSGKWAKSMIGRRDADPETRQALMDQLQQHDALKRKMSGLDSDESSSDDEDDIEANKILDDESHDTSLRKSAITSLNHLSQEINNEAPKKGVYGMKFMQKAFAKQQEEAVRDVQDAVEEMELEEEVRRAEVEGRDVDELLLKRKSSREKKDEESKKSSSGRVIYGADLPGRGKKRLDERIEEDSSDSDDEDGHGKPGMKLGRGGLALKASMSSGFSSRVSGSISIPMPQRLNSNVEQVPALKPIFQVEAFTDDAPVQSIPPPPTKSRSASPPQAKQPDLDDLITIDKLPSVVSHKIQHQPTFTEKQPQQNPWLASSSTVPLQKSLKISHTPQSKTDKALTKLSVARKDIKSKGGAKEDDNEVRIDMTGVNAMQLSMAGGDRKRKDEPVVDGLENKQKKLKKDEAADLQEDDAVELEDSMIHVSDVNELTRKDIMQMAFADDHVVEEFEEEKRLAQDEDAPKEVDLTLPGWGSWGGTGLAPPTKKVIAKPKPHEGVEINKRKDAKLQHVIINERRVKKAAKFMLPQLPYNFDNAQQYEHTLRMPIGGEWNAPSVHLSNIQPRITTKLGAVIKPPKLPKRKGGGVRKAVA</sequence>
<feature type="region of interest" description="Disordered" evidence="4">
    <location>
        <begin position="791"/>
        <end position="813"/>
    </location>
</feature>
<proteinExistence type="predicted"/>
<feature type="compositionally biased region" description="Acidic residues" evidence="4">
    <location>
        <begin position="121"/>
        <end position="142"/>
    </location>
</feature>
<dbReference type="RefSeq" id="XP_031022408.1">
    <property type="nucleotide sequence ID" value="XM_031171626.1"/>
</dbReference>
<dbReference type="AlphaFoldDB" id="A0A507BMK5"/>